<dbReference type="PANTHER" id="PTHR33990">
    <property type="entry name" value="PROTEIN YJDN-RELATED"/>
    <property type="match status" value="1"/>
</dbReference>
<dbReference type="SUPFAM" id="SSF54593">
    <property type="entry name" value="Glyoxalase/Bleomycin resistance protein/Dihydroxybiphenyl dioxygenase"/>
    <property type="match status" value="1"/>
</dbReference>
<dbReference type="InterPro" id="IPR009725">
    <property type="entry name" value="3_dmu_93_MTrfase"/>
</dbReference>
<dbReference type="EMBL" id="CP090958">
    <property type="protein sequence ID" value="WGW13559.1"/>
    <property type="molecule type" value="Genomic_DNA"/>
</dbReference>
<evidence type="ECO:0000313" key="2">
    <source>
        <dbReference type="EMBL" id="WGW13559.1"/>
    </source>
</evidence>
<dbReference type="Pfam" id="PF06983">
    <property type="entry name" value="3-dmu-9_3-mt"/>
    <property type="match status" value="1"/>
</dbReference>
<protein>
    <submittedName>
        <fullName evidence="2">VOC family protein</fullName>
    </submittedName>
</protein>
<dbReference type="RefSeq" id="WP_349640382.1">
    <property type="nucleotide sequence ID" value="NZ_CP090958.1"/>
</dbReference>
<dbReference type="PIRSF" id="PIRSF021700">
    <property type="entry name" value="3_dmu_93_MTrfase"/>
    <property type="match status" value="1"/>
</dbReference>
<sequence>MQKITPCLWFDDQAEEAATFYVSLFKNSRILNTSYYGEGSGRPAGSVLTVDFELEGVEHQALNGGPAFQFTEAISLSVSTESQEETDELWEKLTSDGGAPSMCGWLKDRFGLSWQIVPSVLGELLTDPDPEKANRVLQAMLGMRKIEIAELQRAYDGQ</sequence>
<dbReference type="Gene3D" id="3.10.180.10">
    <property type="entry name" value="2,3-Dihydroxybiphenyl 1,2-Dioxygenase, domain 1"/>
    <property type="match status" value="1"/>
</dbReference>
<dbReference type="Proteomes" id="UP001209083">
    <property type="component" value="Chromosome"/>
</dbReference>
<proteinExistence type="predicted"/>
<dbReference type="CDD" id="cd06588">
    <property type="entry name" value="PhnB_like"/>
    <property type="match status" value="1"/>
</dbReference>
<dbReference type="InterPro" id="IPR029068">
    <property type="entry name" value="Glyas_Bleomycin-R_OHBP_Dase"/>
</dbReference>
<evidence type="ECO:0000259" key="1">
    <source>
        <dbReference type="Pfam" id="PF06983"/>
    </source>
</evidence>
<name>A0ABY8QYV9_9MICO</name>
<organism evidence="2 3">
    <name type="scientific">Saxibacter everestensis</name>
    <dbReference type="NCBI Taxonomy" id="2909229"/>
    <lineage>
        <taxon>Bacteria</taxon>
        <taxon>Bacillati</taxon>
        <taxon>Actinomycetota</taxon>
        <taxon>Actinomycetes</taxon>
        <taxon>Micrococcales</taxon>
        <taxon>Brevibacteriaceae</taxon>
        <taxon>Saxibacter</taxon>
    </lineage>
</organism>
<evidence type="ECO:0000313" key="3">
    <source>
        <dbReference type="Proteomes" id="UP001209083"/>
    </source>
</evidence>
<dbReference type="PANTHER" id="PTHR33990:SF2">
    <property type="entry name" value="PHNB-LIKE DOMAIN-CONTAINING PROTEIN"/>
    <property type="match status" value="1"/>
</dbReference>
<dbReference type="InterPro" id="IPR028973">
    <property type="entry name" value="PhnB-like"/>
</dbReference>
<keyword evidence="3" id="KW-1185">Reference proteome</keyword>
<accession>A0ABY8QYV9</accession>
<feature type="domain" description="PhnB-like" evidence="1">
    <location>
        <begin position="2"/>
        <end position="117"/>
    </location>
</feature>
<reference evidence="2 3" key="1">
    <citation type="submission" date="2023-05" db="EMBL/GenBank/DDBJ databases">
        <title>Lithophilousrod everest ZFBP1038 complete genpme.</title>
        <authorList>
            <person name="Tian M."/>
        </authorList>
    </citation>
    <scope>NUCLEOTIDE SEQUENCE [LARGE SCALE GENOMIC DNA]</scope>
    <source>
        <strain evidence="2 3">ZFBP1038</strain>
    </source>
</reference>
<gene>
    <name evidence="2" type="ORF">LWF01_07325</name>
</gene>